<evidence type="ECO:0000256" key="7">
    <source>
        <dbReference type="SAM" id="MobiDB-lite"/>
    </source>
</evidence>
<feature type="compositionally biased region" description="Basic and acidic residues" evidence="7">
    <location>
        <begin position="400"/>
        <end position="416"/>
    </location>
</feature>
<feature type="compositionally biased region" description="Basic and acidic residues" evidence="7">
    <location>
        <begin position="993"/>
        <end position="1003"/>
    </location>
</feature>
<comment type="subcellular location">
    <subcellularLocation>
        <location evidence="1">Golgi apparatus membrane</location>
        <topology evidence="1">Single-pass type II membrane protein</topology>
    </subcellularLocation>
</comment>
<dbReference type="EnsemblPlants" id="OBART01G01220.1">
    <property type="protein sequence ID" value="OBART01G01220.1"/>
    <property type="gene ID" value="OBART01G01220"/>
</dbReference>
<keyword evidence="8" id="KW-0812">Transmembrane</keyword>
<feature type="transmembrane region" description="Helical" evidence="8">
    <location>
        <begin position="16"/>
        <end position="34"/>
    </location>
</feature>
<dbReference type="InterPro" id="IPR049625">
    <property type="entry name" value="Glyco_transf_61_cat"/>
</dbReference>
<dbReference type="Pfam" id="PF04577">
    <property type="entry name" value="Glyco_transf_61"/>
    <property type="match status" value="2"/>
</dbReference>
<evidence type="ECO:0000256" key="4">
    <source>
        <dbReference type="ARBA" id="ARBA00022679"/>
    </source>
</evidence>
<sequence>MGSEVKPAKHGLRRHLNAGFVAGFLLVLLTYVIVSQQFAMETPTAVTSRAPRIDENESVTKARVETEKTEQEWQRPKDTSGAVSAEGFSKRDSTNAKPIENGKVVCSSNGFYSDTCDVDGDVRINGTALSVTLVPASRRSERRREWKIQPYPRRTVSGIAEVTVTRQQDQAAAPACTVTHGVPGVVFALGGLTGNYWHDFSDVLVPLFVASRRYGGEVQFLVSNIQPWWLGKYEAVVRRLSRYDAVDLDRDTEVRCFRRVTVGLRMHKEFSVKPELAPGGQRLTMADFAAERGEGEMGGDHGKLMKSLKGAAQKYLGVGFLLGFFLVLLTYFTVSEQFAIAAPNAIRKTSPGHASPTIPPPVEEKRPQLPPIIEQRQAPKAEHEHAAVVQEKTPSAEEIEIQKETEEDHTKEKPTDDVTTTVEESAPAKKPACDIQGPWASDVCSIDGDVRIHGAAHDVVIPPPIEGGGSNPNPREWRVVPYSRKHMGGLKEVAVREVASAADAPACDVRSPVPALVFAMGGLTGNYWHDFSDVLIPLYLQARRFDGEVQLVVENIQMWYVGKYKRVLDRLSRHDIVDMDRDDKVRCFPGAVVGIRMHKEFSIDPARDPTGHSMPEFTKFLRDTFALPRDAPVSLVDSAAAVRPRLMIISRRHPRKLMNVEEVVRVAERIGFEVVIGDPPFNVDVGEFAREVNRADVLMGVHGAGLTNSVFLPTGAVLIQVVPYGKMEHIGKVDFGDPAEDMRLKYMAYSAGVEESTLVETLGRDHPAVRDPESVHRSGWGKVAEYYLGKQDIRLDLARFEPLLRDAMDYLKHHCKQVVAEAAARERKPRHSNGRVAAAAAAAKNLSKVEPGRHLAVVRLFPACLLALLICLCVVKFFSSLSSQSQRIGTRSRMVSSWEGSASTNVPRIPVAPLIMGRVDEDISTRSPELGEQMSWNKNHLSLAPADACIPPFCTVHPDHCMFVSGISVLDHANTSPVASGSVFKNENFKNGTDSENKSRSERQVAISTENDPPPGKEESLTKSPQTAVSESEAPKPRGKISCDDKSKDEGFPYARPIVCHMSGDVRVSPATSSVILTMPSQQAEAAPQRIRPYARRDDFLLPLVREVAITSAASEGDAPSCNVSHGIPAVIFSIGGYTGNFFHDMADVLVPLYLTTFHFKGKVQLFVANYKQWWIQKYKPVLRRLSHRAVVDFDSDGDVHCFDHVIVGLVRDRDLILGQHPTRNPKGYTMVDFTRFLRHAYGLRRDKPMVLGETSGKKPRMLIISRRRTRKLLNLRQVAAMARELGFEVVVSEAGVGGGSGGVKRFASAVNSCDVLVGVHGAGLTNQAFLPRGGVVVQIVPWGRMEWMATNFYGAPAAAMELRYVEYHVAAEESSLARRYPREHAVFRDPMAIHGQGWKALADIVMTQDVKLNLRRSFHFLAS</sequence>
<keyword evidence="4" id="KW-0808">Transferase</keyword>
<evidence type="ECO:0000256" key="6">
    <source>
        <dbReference type="ARBA" id="ARBA00023180"/>
    </source>
</evidence>
<evidence type="ECO:0000256" key="1">
    <source>
        <dbReference type="ARBA" id="ARBA00004323"/>
    </source>
</evidence>
<evidence type="ECO:0000256" key="2">
    <source>
        <dbReference type="ARBA" id="ARBA00004881"/>
    </source>
</evidence>
<keyword evidence="11" id="KW-1185">Reference proteome</keyword>
<evidence type="ECO:0000256" key="8">
    <source>
        <dbReference type="SAM" id="Phobius"/>
    </source>
</evidence>
<dbReference type="eggNOG" id="KOG4698">
    <property type="taxonomic scope" value="Eukaryota"/>
</dbReference>
<name>A0A0D3EIZ8_9ORYZ</name>
<feature type="compositionally biased region" description="Basic and acidic residues" evidence="7">
    <location>
        <begin position="57"/>
        <end position="78"/>
    </location>
</feature>
<keyword evidence="3" id="KW-0328">Glycosyltransferase</keyword>
<keyword evidence="6" id="KW-0325">Glycoprotein</keyword>
<dbReference type="PaxDb" id="65489-OBART01G01220.1"/>
<feature type="region of interest" description="Disordered" evidence="7">
    <location>
        <begin position="980"/>
        <end position="1048"/>
    </location>
</feature>
<evidence type="ECO:0000313" key="11">
    <source>
        <dbReference type="Proteomes" id="UP000026960"/>
    </source>
</evidence>
<feature type="compositionally biased region" description="Polar residues" evidence="7">
    <location>
        <begin position="980"/>
        <end position="992"/>
    </location>
</feature>
<reference evidence="10" key="2">
    <citation type="submission" date="2015-03" db="UniProtKB">
        <authorList>
            <consortium name="EnsemblPlants"/>
        </authorList>
    </citation>
    <scope>IDENTIFICATION</scope>
</reference>
<organism evidence="10">
    <name type="scientific">Oryza barthii</name>
    <dbReference type="NCBI Taxonomy" id="65489"/>
    <lineage>
        <taxon>Eukaryota</taxon>
        <taxon>Viridiplantae</taxon>
        <taxon>Streptophyta</taxon>
        <taxon>Embryophyta</taxon>
        <taxon>Tracheophyta</taxon>
        <taxon>Spermatophyta</taxon>
        <taxon>Magnoliopsida</taxon>
        <taxon>Liliopsida</taxon>
        <taxon>Poales</taxon>
        <taxon>Poaceae</taxon>
        <taxon>BOP clade</taxon>
        <taxon>Oryzoideae</taxon>
        <taxon>Oryzeae</taxon>
        <taxon>Oryzinae</taxon>
        <taxon>Oryza</taxon>
    </lineage>
</organism>
<dbReference type="PANTHER" id="PTHR20961">
    <property type="entry name" value="GLYCOSYLTRANSFERASE"/>
    <property type="match status" value="1"/>
</dbReference>
<dbReference type="GO" id="GO:0000139">
    <property type="term" value="C:Golgi membrane"/>
    <property type="evidence" value="ECO:0007669"/>
    <property type="project" value="UniProtKB-SubCell"/>
</dbReference>
<comment type="pathway">
    <text evidence="2">Glycan metabolism.</text>
</comment>
<reference evidence="10" key="1">
    <citation type="journal article" date="2009" name="Rice">
        <title>De Novo Next Generation Sequencing of Plant Genomes.</title>
        <authorList>
            <person name="Rounsley S."/>
            <person name="Marri P.R."/>
            <person name="Yu Y."/>
            <person name="He R."/>
            <person name="Sisneros N."/>
            <person name="Goicoechea J.L."/>
            <person name="Lee S.J."/>
            <person name="Angelova A."/>
            <person name="Kudrna D."/>
            <person name="Luo M."/>
            <person name="Affourtit J."/>
            <person name="Desany B."/>
            <person name="Knight J."/>
            <person name="Niazi F."/>
            <person name="Egholm M."/>
            <person name="Wing R.A."/>
        </authorList>
    </citation>
    <scope>NUCLEOTIDE SEQUENCE [LARGE SCALE GENOMIC DNA]</scope>
    <source>
        <strain evidence="10">cv. IRGC 105608</strain>
    </source>
</reference>
<feature type="domain" description="Glycosyltransferase 61 catalytic" evidence="9">
    <location>
        <begin position="527"/>
        <end position="719"/>
    </location>
</feature>
<feature type="region of interest" description="Disordered" evidence="7">
    <location>
        <begin position="347"/>
        <end position="366"/>
    </location>
</feature>
<accession>A0A0D3EIZ8</accession>
<evidence type="ECO:0000259" key="9">
    <source>
        <dbReference type="Pfam" id="PF04577"/>
    </source>
</evidence>
<dbReference type="STRING" id="65489.A0A0D3EIZ8"/>
<keyword evidence="5" id="KW-0333">Golgi apparatus</keyword>
<feature type="region of interest" description="Disordered" evidence="7">
    <location>
        <begin position="381"/>
        <end position="434"/>
    </location>
</feature>
<protein>
    <recommendedName>
        <fullName evidence="9">Glycosyltransferase 61 catalytic domain-containing protein</fullName>
    </recommendedName>
</protein>
<proteinExistence type="predicted"/>
<evidence type="ECO:0000256" key="3">
    <source>
        <dbReference type="ARBA" id="ARBA00022676"/>
    </source>
</evidence>
<dbReference type="InterPro" id="IPR007657">
    <property type="entry name" value="Glycosyltransferase_61"/>
</dbReference>
<keyword evidence="8" id="KW-0472">Membrane</keyword>
<evidence type="ECO:0000256" key="5">
    <source>
        <dbReference type="ARBA" id="ARBA00023034"/>
    </source>
</evidence>
<feature type="region of interest" description="Disordered" evidence="7">
    <location>
        <begin position="57"/>
        <end position="95"/>
    </location>
</feature>
<feature type="domain" description="Glycosyltransferase 61 catalytic" evidence="9">
    <location>
        <begin position="1142"/>
        <end position="1338"/>
    </location>
</feature>
<dbReference type="HOGENOM" id="CLU_003217_1_0_1"/>
<dbReference type="Gramene" id="OBART01G01220.1">
    <property type="protein sequence ID" value="OBART01G01220.1"/>
    <property type="gene ID" value="OBART01G01220"/>
</dbReference>
<feature type="transmembrane region" description="Helical" evidence="8">
    <location>
        <begin position="315"/>
        <end position="334"/>
    </location>
</feature>
<dbReference type="Proteomes" id="UP000026960">
    <property type="component" value="Chromosome 1"/>
</dbReference>
<evidence type="ECO:0000313" key="10">
    <source>
        <dbReference type="EnsemblPlants" id="OBART01G01220.1"/>
    </source>
</evidence>
<dbReference type="PANTHER" id="PTHR20961:SF28">
    <property type="entry name" value="OS01G0118700 PROTEIN"/>
    <property type="match status" value="1"/>
</dbReference>
<keyword evidence="8" id="KW-1133">Transmembrane helix</keyword>
<dbReference type="GO" id="GO:0016763">
    <property type="term" value="F:pentosyltransferase activity"/>
    <property type="evidence" value="ECO:0007669"/>
    <property type="project" value="UniProtKB-ARBA"/>
</dbReference>
<feature type="compositionally biased region" description="Basic and acidic residues" evidence="7">
    <location>
        <begin position="1033"/>
        <end position="1048"/>
    </location>
</feature>